<dbReference type="Pfam" id="PF01047">
    <property type="entry name" value="MarR"/>
    <property type="match status" value="1"/>
</dbReference>
<keyword evidence="3" id="KW-1185">Reference proteome</keyword>
<dbReference type="AlphaFoldDB" id="A0A178MM81"/>
<comment type="caution">
    <text evidence="2">The sequence shown here is derived from an EMBL/GenBank/DDBJ whole genome shotgun (WGS) entry which is preliminary data.</text>
</comment>
<gene>
    <name evidence="2" type="ORF">A6A03_06980</name>
</gene>
<dbReference type="SMART" id="SM00347">
    <property type="entry name" value="HTH_MARR"/>
    <property type="match status" value="1"/>
</dbReference>
<dbReference type="GO" id="GO:0006950">
    <property type="term" value="P:response to stress"/>
    <property type="evidence" value="ECO:0007669"/>
    <property type="project" value="TreeGrafter"/>
</dbReference>
<dbReference type="EMBL" id="LWQS01000021">
    <property type="protein sequence ID" value="OAN49044.1"/>
    <property type="molecule type" value="Genomic_DNA"/>
</dbReference>
<dbReference type="InterPro" id="IPR000835">
    <property type="entry name" value="HTH_MarR-typ"/>
</dbReference>
<dbReference type="Gene3D" id="1.10.10.10">
    <property type="entry name" value="Winged helix-like DNA-binding domain superfamily/Winged helix DNA-binding domain"/>
    <property type="match status" value="1"/>
</dbReference>
<dbReference type="PROSITE" id="PS50995">
    <property type="entry name" value="HTH_MARR_2"/>
    <property type="match status" value="1"/>
</dbReference>
<dbReference type="STRING" id="1707952.A6A03_06980"/>
<dbReference type="SUPFAM" id="SSF46785">
    <property type="entry name" value="Winged helix' DNA-binding domain"/>
    <property type="match status" value="1"/>
</dbReference>
<name>A0A178MM81_9CHLR</name>
<protein>
    <recommendedName>
        <fullName evidence="1">HTH marR-type domain-containing protein</fullName>
    </recommendedName>
</protein>
<dbReference type="Proteomes" id="UP000078287">
    <property type="component" value="Unassembled WGS sequence"/>
</dbReference>
<evidence type="ECO:0000313" key="3">
    <source>
        <dbReference type="Proteomes" id="UP000078287"/>
    </source>
</evidence>
<dbReference type="PANTHER" id="PTHR33164">
    <property type="entry name" value="TRANSCRIPTIONAL REGULATOR, MARR FAMILY"/>
    <property type="match status" value="1"/>
</dbReference>
<dbReference type="InterPro" id="IPR036388">
    <property type="entry name" value="WH-like_DNA-bd_sf"/>
</dbReference>
<dbReference type="InterPro" id="IPR039422">
    <property type="entry name" value="MarR/SlyA-like"/>
</dbReference>
<reference evidence="2 3" key="1">
    <citation type="submission" date="2016-04" db="EMBL/GenBank/DDBJ databases">
        <title>Chloroflexus islandicus sp. nov., a thermophilic filamentous anoxygenic phototrophic bacterium from geyser Strokkur (Iceland).</title>
        <authorList>
            <person name="Gaisin V.A."/>
            <person name="Kalashnikov A.M."/>
            <person name="Sukhacheva M.V."/>
            <person name="Grouzdev D.S."/>
            <person name="Ivanov T.M."/>
            <person name="Kuznetsov B."/>
            <person name="Gorlenko V.M."/>
        </authorList>
    </citation>
    <scope>NUCLEOTIDE SEQUENCE [LARGE SCALE GENOMIC DNA]</scope>
    <source>
        <strain evidence="3">isl-2</strain>
    </source>
</reference>
<evidence type="ECO:0000313" key="2">
    <source>
        <dbReference type="EMBL" id="OAN49044.1"/>
    </source>
</evidence>
<sequence>MEDDLSFLLANLCKAYRNQLDIALSQHGLYVGQEMILRALWAEDGQSQARLAARLRIEPPTVSKMVRRLARIGLVTQRTATGDARARHVWLTERGRAIRPAVEAACQAVARQAFAGLTAAETAALVAAMQRVYRNLADQA</sequence>
<evidence type="ECO:0000259" key="1">
    <source>
        <dbReference type="PROSITE" id="PS50995"/>
    </source>
</evidence>
<accession>A0A178MM81</accession>
<proteinExistence type="predicted"/>
<feature type="domain" description="HTH marR-type" evidence="1">
    <location>
        <begin position="2"/>
        <end position="134"/>
    </location>
</feature>
<dbReference type="RefSeq" id="WP_066782616.1">
    <property type="nucleotide sequence ID" value="NZ_LWQS01000021.1"/>
</dbReference>
<organism evidence="2 3">
    <name type="scientific">Chloroflexus islandicus</name>
    <dbReference type="NCBI Taxonomy" id="1707952"/>
    <lineage>
        <taxon>Bacteria</taxon>
        <taxon>Bacillati</taxon>
        <taxon>Chloroflexota</taxon>
        <taxon>Chloroflexia</taxon>
        <taxon>Chloroflexales</taxon>
        <taxon>Chloroflexineae</taxon>
        <taxon>Chloroflexaceae</taxon>
        <taxon>Chloroflexus</taxon>
    </lineage>
</organism>
<dbReference type="GO" id="GO:0003700">
    <property type="term" value="F:DNA-binding transcription factor activity"/>
    <property type="evidence" value="ECO:0007669"/>
    <property type="project" value="InterPro"/>
</dbReference>
<dbReference type="PANTHER" id="PTHR33164:SF43">
    <property type="entry name" value="HTH-TYPE TRANSCRIPTIONAL REPRESSOR YETL"/>
    <property type="match status" value="1"/>
</dbReference>
<dbReference type="InterPro" id="IPR036390">
    <property type="entry name" value="WH_DNA-bd_sf"/>
</dbReference>
<dbReference type="PRINTS" id="PR00598">
    <property type="entry name" value="HTHMARR"/>
</dbReference>